<keyword evidence="2" id="KW-0812">Transmembrane</keyword>
<feature type="compositionally biased region" description="Basic and acidic residues" evidence="1">
    <location>
        <begin position="16"/>
        <end position="32"/>
    </location>
</feature>
<dbReference type="RefSeq" id="NP_001418913.1">
    <property type="nucleotide sequence ID" value="NM_001431984.1"/>
</dbReference>
<evidence type="ECO:0000256" key="1">
    <source>
        <dbReference type="SAM" id="MobiDB-lite"/>
    </source>
</evidence>
<feature type="compositionally biased region" description="Polar residues" evidence="1">
    <location>
        <begin position="273"/>
        <end position="288"/>
    </location>
</feature>
<sequence>MEKLQDCTLILQPETDGDREGTGKGQGERPGGEDNGVSVEEAKLGLLLWQICYPQGPIWKLIQNRIHLYQFLLLKMAIFQHWVSGLAQEARGSGSDQACLLPEVIITYALGLVLRAGLALLWVPMWLLLWGPRLSYRVGLCCTHTMKLALGHLCAWEPPGLSPATFRDLFLSCLHRLMLVALLVLLLTWKLLQKAHHSSLGWLHSQSSMLLEALALLRRLYLWVEHRTTLTSWNLAYLVTWTTCLASHLLQAAFEHTAQLAQAQEVSFEETSEPSSQFLIPESSTTESGPLPSQPETPGE</sequence>
<proteinExistence type="predicted"/>
<feature type="region of interest" description="Disordered" evidence="1">
    <location>
        <begin position="12"/>
        <end position="36"/>
    </location>
</feature>
<dbReference type="Pfam" id="PF15164">
    <property type="entry name" value="WBS28"/>
    <property type="match status" value="1"/>
</dbReference>
<keyword evidence="2" id="KW-1133">Transmembrane helix</keyword>
<dbReference type="PANTHER" id="PTHR37369">
    <property type="entry name" value="TRANSMEMBRANE PROTEIN 270"/>
    <property type="match status" value="1"/>
</dbReference>
<reference evidence="3" key="3">
    <citation type="submission" date="2025-09" db="UniProtKB">
        <authorList>
            <consortium name="Ensembl"/>
        </authorList>
    </citation>
    <scope>IDENTIFICATION</scope>
    <source>
        <strain evidence="3">Brown Norway</strain>
    </source>
</reference>
<reference evidence="3" key="2">
    <citation type="submission" date="2025-08" db="UniProtKB">
        <authorList>
            <consortium name="Ensembl"/>
        </authorList>
    </citation>
    <scope>IDENTIFICATION</scope>
    <source>
        <strain evidence="3">Brown Norway</strain>
    </source>
</reference>
<evidence type="ECO:0000256" key="2">
    <source>
        <dbReference type="SAM" id="Phobius"/>
    </source>
</evidence>
<organism evidence="3 4">
    <name type="scientific">Rattus norvegicus</name>
    <name type="common">Rat</name>
    <dbReference type="NCBI Taxonomy" id="10116"/>
    <lineage>
        <taxon>Eukaryota</taxon>
        <taxon>Metazoa</taxon>
        <taxon>Chordata</taxon>
        <taxon>Craniata</taxon>
        <taxon>Vertebrata</taxon>
        <taxon>Euteleostomi</taxon>
        <taxon>Mammalia</taxon>
        <taxon>Eutheria</taxon>
        <taxon>Euarchontoglires</taxon>
        <taxon>Glires</taxon>
        <taxon>Rodentia</taxon>
        <taxon>Myomorpha</taxon>
        <taxon>Muroidea</taxon>
        <taxon>Muridae</taxon>
        <taxon>Murinae</taxon>
        <taxon>Rattus</taxon>
    </lineage>
</organism>
<feature type="transmembrane region" description="Helical" evidence="2">
    <location>
        <begin position="105"/>
        <end position="129"/>
    </location>
</feature>
<accession>A0ABK0LWT0</accession>
<reference evidence="3" key="1">
    <citation type="submission" date="2024-01" db="EMBL/GenBank/DDBJ databases">
        <title>GRCr8: a new rat reference genome assembly contstructed from accurate long reads and long range scaffolding.</title>
        <authorList>
            <person name="Doris P.A."/>
            <person name="Kalbfleisch T."/>
            <person name="Li K."/>
            <person name="Howe K."/>
            <person name="Wood J."/>
        </authorList>
    </citation>
    <scope>NUCLEOTIDE SEQUENCE [LARGE SCALE GENOMIC DNA]</scope>
    <source>
        <strain evidence="3">Brown Norway</strain>
    </source>
</reference>
<name>A0ABK0LWT0_RAT</name>
<dbReference type="RGD" id="1561903">
    <property type="gene designation" value="Tmem270"/>
</dbReference>
<protein>
    <submittedName>
        <fullName evidence="3">Transmembrane protein 270</fullName>
    </submittedName>
</protein>
<gene>
    <name evidence="3" type="primary">Tmem270</name>
</gene>
<feature type="region of interest" description="Disordered" evidence="1">
    <location>
        <begin position="265"/>
        <end position="300"/>
    </location>
</feature>
<keyword evidence="4" id="KW-1185">Reference proteome</keyword>
<evidence type="ECO:0000313" key="3">
    <source>
        <dbReference type="Ensembl" id="ENSRNOP00000106875.1"/>
    </source>
</evidence>
<evidence type="ECO:0000313" key="4">
    <source>
        <dbReference type="Proteomes" id="UP000002494"/>
    </source>
</evidence>
<dbReference type="GeneTree" id="ENSGT00390000009243"/>
<dbReference type="InterPro" id="IPR029166">
    <property type="entry name" value="WBS28"/>
</dbReference>
<dbReference type="Ensembl" id="ENSRNOT00000165625.1">
    <property type="protein sequence ID" value="ENSRNOP00000106875.1"/>
    <property type="gene ID" value="ENSRNOG00000001474.9"/>
</dbReference>
<dbReference type="GeneID" id="288604"/>
<keyword evidence="2" id="KW-0472">Membrane</keyword>
<dbReference type="Proteomes" id="UP000002494">
    <property type="component" value="Chromosome 12"/>
</dbReference>
<dbReference type="PANTHER" id="PTHR37369:SF1">
    <property type="entry name" value="TRANSMEMBRANE PROTEIN 270"/>
    <property type="match status" value="1"/>
</dbReference>